<dbReference type="InterPro" id="IPR011659">
    <property type="entry name" value="WD40"/>
</dbReference>
<name>A0A5C6C944_9BACT</name>
<sequence>MVISGLATTPVSGGDWLHGRERQVTSGPTNHVLTNANVWSHDGRWIYFDVRSDAAGAAFDGQRIERVEVSSGHTQTMFHASRGAYVGVVTAAPHTDMIVFIHGPEDPSEDWKYSAWHRRGVLVDAELPLTAVSLDARDLTPPYTPGALRGGSHVHTFSPDGSWIAFTYEDHVLAEADRDQPHELNQREVGVSVPADFLPSESVVVNSTHPRNHDGTYFSVLVSRTHDEPRAGSDEICRACEDAWIGRDGYLRSDGRRQRRAIAFQGEVIAADGRHFNEVYVVDMPNDLTRPGDQPLEGTPTTRPYPPRGVVQRRLTNTGGRKFPGIQGPRHWLRSSPDGDRIACLMKDDAGVVQIWTVSPRSGELQQLSHNSHDIASAFTWSPDGQWITHVMDTSVCVTSTSTGETYRLTPVCPEAVAPRPEACVFSPAGDQIAYVRRVANTDASGKSQAYNQVFILTLSTDIE</sequence>
<protein>
    <submittedName>
        <fullName evidence="2">Translocation protein TolB</fullName>
    </submittedName>
</protein>
<dbReference type="InterPro" id="IPR011042">
    <property type="entry name" value="6-blade_b-propeller_TolB-like"/>
</dbReference>
<accession>A0A5C6C944</accession>
<proteinExistence type="predicted"/>
<dbReference type="InterPro" id="IPR022223">
    <property type="entry name" value="DUF3748"/>
</dbReference>
<evidence type="ECO:0000256" key="1">
    <source>
        <dbReference type="SAM" id="MobiDB-lite"/>
    </source>
</evidence>
<dbReference type="Gene3D" id="2.120.10.30">
    <property type="entry name" value="TolB, C-terminal domain"/>
    <property type="match status" value="2"/>
</dbReference>
<gene>
    <name evidence="2" type="ORF">Poly21_21300</name>
</gene>
<dbReference type="AlphaFoldDB" id="A0A5C6C944"/>
<dbReference type="SUPFAM" id="SSF82171">
    <property type="entry name" value="DPP6 N-terminal domain-like"/>
    <property type="match status" value="2"/>
</dbReference>
<keyword evidence="3" id="KW-1185">Reference proteome</keyword>
<dbReference type="EMBL" id="SJPU01000001">
    <property type="protein sequence ID" value="TWU19951.1"/>
    <property type="molecule type" value="Genomic_DNA"/>
</dbReference>
<reference evidence="2 3" key="1">
    <citation type="journal article" date="2020" name="Antonie Van Leeuwenhoek">
        <title>Rhodopirellula heiligendammensis sp. nov., Rhodopirellula pilleata sp. nov., and Rhodopirellula solitaria sp. nov. isolated from natural or artificial marine surfaces in Northern Germany and California, USA, and emended description of the genus Rhodopirellula.</title>
        <authorList>
            <person name="Kallscheuer N."/>
            <person name="Wiegand S."/>
            <person name="Jogler M."/>
            <person name="Boedeker C."/>
            <person name="Peeters S.H."/>
            <person name="Rast P."/>
            <person name="Heuer A."/>
            <person name="Jetten M.S.M."/>
            <person name="Rohde M."/>
            <person name="Jogler C."/>
        </authorList>
    </citation>
    <scope>NUCLEOTIDE SEQUENCE [LARGE SCALE GENOMIC DNA]</scope>
    <source>
        <strain evidence="2 3">Poly21</strain>
    </source>
</reference>
<dbReference type="Pfam" id="PF12566">
    <property type="entry name" value="DUF3748"/>
    <property type="match status" value="1"/>
</dbReference>
<evidence type="ECO:0000313" key="3">
    <source>
        <dbReference type="Proteomes" id="UP000319908"/>
    </source>
</evidence>
<dbReference type="Pfam" id="PF07676">
    <property type="entry name" value="PD40"/>
    <property type="match status" value="1"/>
</dbReference>
<evidence type="ECO:0000313" key="2">
    <source>
        <dbReference type="EMBL" id="TWU19951.1"/>
    </source>
</evidence>
<comment type="caution">
    <text evidence="2">The sequence shown here is derived from an EMBL/GenBank/DDBJ whole genome shotgun (WGS) entry which is preliminary data.</text>
</comment>
<dbReference type="Proteomes" id="UP000319908">
    <property type="component" value="Unassembled WGS sequence"/>
</dbReference>
<feature type="region of interest" description="Disordered" evidence="1">
    <location>
        <begin position="287"/>
        <end position="308"/>
    </location>
</feature>
<organism evidence="2 3">
    <name type="scientific">Allorhodopirellula heiligendammensis</name>
    <dbReference type="NCBI Taxonomy" id="2714739"/>
    <lineage>
        <taxon>Bacteria</taxon>
        <taxon>Pseudomonadati</taxon>
        <taxon>Planctomycetota</taxon>
        <taxon>Planctomycetia</taxon>
        <taxon>Pirellulales</taxon>
        <taxon>Pirellulaceae</taxon>
        <taxon>Allorhodopirellula</taxon>
    </lineage>
</organism>
<dbReference type="OrthoDB" id="626010at2"/>